<gene>
    <name evidence="2" type="ORF">R0H03_04095</name>
</gene>
<evidence type="ECO:0000313" key="3">
    <source>
        <dbReference type="Proteomes" id="UP001280415"/>
    </source>
</evidence>
<keyword evidence="1" id="KW-0472">Membrane</keyword>
<comment type="caution">
    <text evidence="2">The sequence shown here is derived from an EMBL/GenBank/DDBJ whole genome shotgun (WGS) entry which is preliminary data.</text>
</comment>
<sequence length="120" mass="14151">MNRLKNTVKTIWEYKWVIFILFAIFSSIVSTIQDFISKDYDSGFNNLLISLLLIEMILLLWSRAETEKLIDIQNEVINSQDKLIKQNEKSIELRDEIIAKKSKWIEEVKKIIEGNSRKMG</sequence>
<organism evidence="2 3">
    <name type="scientific">Pediococcus acidilactici</name>
    <dbReference type="NCBI Taxonomy" id="1254"/>
    <lineage>
        <taxon>Bacteria</taxon>
        <taxon>Bacillati</taxon>
        <taxon>Bacillota</taxon>
        <taxon>Bacilli</taxon>
        <taxon>Lactobacillales</taxon>
        <taxon>Lactobacillaceae</taxon>
        <taxon>Pediococcus</taxon>
        <taxon>Pediococcus acidilactici group</taxon>
    </lineage>
</organism>
<keyword evidence="1" id="KW-0812">Transmembrane</keyword>
<reference evidence="2" key="1">
    <citation type="journal article" date="2023" name="PeerJ">
        <title>Selection and evaluation of lactic acid bacteria from chicken feces in Thailand as potential probiotics.</title>
        <authorList>
            <person name="Khurajog B."/>
            <person name="Disastra Y."/>
            <person name="Lawwyne L.D."/>
            <person name="Sirichokchatchawan W."/>
            <person name="Niyomtham W."/>
            <person name="Yindee J."/>
            <person name="Hampson D.J."/>
            <person name="Prapasarakul N."/>
        </authorList>
    </citation>
    <scope>NUCLEOTIDE SEQUENCE</scope>
    <source>
        <strain evidence="2">BF14</strain>
    </source>
</reference>
<evidence type="ECO:0000313" key="2">
    <source>
        <dbReference type="EMBL" id="MDV2911047.1"/>
    </source>
</evidence>
<accession>A0AAW8YNL0</accession>
<dbReference type="EMBL" id="JAWJAX010000003">
    <property type="protein sequence ID" value="MDV2911047.1"/>
    <property type="molecule type" value="Genomic_DNA"/>
</dbReference>
<feature type="transmembrane region" description="Helical" evidence="1">
    <location>
        <begin position="12"/>
        <end position="32"/>
    </location>
</feature>
<dbReference type="AlphaFoldDB" id="A0AAW8YNL0"/>
<name>A0AAW8YNL0_PEDAC</name>
<feature type="transmembrane region" description="Helical" evidence="1">
    <location>
        <begin position="44"/>
        <end position="61"/>
    </location>
</feature>
<dbReference type="RefSeq" id="WP_317052062.1">
    <property type="nucleotide sequence ID" value="NZ_CP140878.1"/>
</dbReference>
<proteinExistence type="predicted"/>
<protein>
    <submittedName>
        <fullName evidence="2">Uncharacterized protein</fullName>
    </submittedName>
</protein>
<dbReference type="Proteomes" id="UP001280415">
    <property type="component" value="Unassembled WGS sequence"/>
</dbReference>
<evidence type="ECO:0000256" key="1">
    <source>
        <dbReference type="SAM" id="Phobius"/>
    </source>
</evidence>
<keyword evidence="1" id="KW-1133">Transmembrane helix</keyword>
<reference evidence="2" key="2">
    <citation type="submission" date="2023-10" db="EMBL/GenBank/DDBJ databases">
        <authorList>
            <person name="Khurajog B."/>
        </authorList>
    </citation>
    <scope>NUCLEOTIDE SEQUENCE</scope>
    <source>
        <strain evidence="2">BF14</strain>
    </source>
</reference>